<organism evidence="1">
    <name type="scientific">marine sediment metagenome</name>
    <dbReference type="NCBI Taxonomy" id="412755"/>
    <lineage>
        <taxon>unclassified sequences</taxon>
        <taxon>metagenomes</taxon>
        <taxon>ecological metagenomes</taxon>
    </lineage>
</organism>
<protein>
    <recommendedName>
        <fullName evidence="2">Replication protein</fullName>
    </recommendedName>
</protein>
<comment type="caution">
    <text evidence="1">The sequence shown here is derived from an EMBL/GenBank/DDBJ whole genome shotgun (WGS) entry which is preliminary data.</text>
</comment>
<evidence type="ECO:0000313" key="1">
    <source>
        <dbReference type="EMBL" id="GAI01923.1"/>
    </source>
</evidence>
<sequence>MRPKHPYFEGDYAWIKDFGYYTDGNSQFCYPRVKTRTRNNPYRKSQLRSKHTARTIKKLLALRESAKLDDFKVAVVVLTFPKEVSEWLSQQAGDRDMAWRLFKRFWSEDYSTLDYDSDGQAAYVNLHKWKTEEPVKPHYHFHCIVPNYRLAEDGAVQDEDSNNAYEFVMKSWHKQRGGRLVPFSDKVLDLLKQGWHSRLVAFARRHSLRGDWMDDWRGIDVFVEYVSWDSDIGKAKLMNKLGYQSRHWLEDYAEYSNKHLDCEPPPSWLGSYDNKARVFGWWSSLKSLTEGVELEDKEKLSPVDGEPLEFKYMVSLDGLLHLSKGKLGYLEFYKGQPIEGELTEDDIAWLRSVMEPP</sequence>
<dbReference type="EMBL" id="BARV01000767">
    <property type="protein sequence ID" value="GAI01923.1"/>
    <property type="molecule type" value="Genomic_DNA"/>
</dbReference>
<accession>X1K5T2</accession>
<proteinExistence type="predicted"/>
<reference evidence="1" key="1">
    <citation type="journal article" date="2014" name="Front. Microbiol.">
        <title>High frequency of phylogenetically diverse reductive dehalogenase-homologous genes in deep subseafloor sedimentary metagenomes.</title>
        <authorList>
            <person name="Kawai M."/>
            <person name="Futagami T."/>
            <person name="Toyoda A."/>
            <person name="Takaki Y."/>
            <person name="Nishi S."/>
            <person name="Hori S."/>
            <person name="Arai W."/>
            <person name="Tsubouchi T."/>
            <person name="Morono Y."/>
            <person name="Uchiyama I."/>
            <person name="Ito T."/>
            <person name="Fujiyama A."/>
            <person name="Inagaki F."/>
            <person name="Takami H."/>
        </authorList>
    </citation>
    <scope>NUCLEOTIDE SEQUENCE</scope>
    <source>
        <strain evidence="1">Expedition CK06-06</strain>
    </source>
</reference>
<evidence type="ECO:0008006" key="2">
    <source>
        <dbReference type="Google" id="ProtNLM"/>
    </source>
</evidence>
<gene>
    <name evidence="1" type="ORF">S06H3_02576</name>
</gene>
<dbReference type="AlphaFoldDB" id="X1K5T2"/>
<name>X1K5T2_9ZZZZ</name>